<dbReference type="InterPro" id="IPR014001">
    <property type="entry name" value="Helicase_ATP-bd"/>
</dbReference>
<dbReference type="Gene3D" id="3.40.50.300">
    <property type="entry name" value="P-loop containing nucleotide triphosphate hydrolases"/>
    <property type="match status" value="1"/>
</dbReference>
<dbReference type="SMART" id="SM00490">
    <property type="entry name" value="HELICc"/>
    <property type="match status" value="1"/>
</dbReference>
<dbReference type="KEGG" id="pxv:FXF36_06750"/>
<dbReference type="InterPro" id="IPR013663">
    <property type="entry name" value="Helicase_SWF/SNF/SWI_bac"/>
</dbReference>
<dbReference type="SMART" id="SM00487">
    <property type="entry name" value="DEXDc"/>
    <property type="match status" value="1"/>
</dbReference>
<evidence type="ECO:0000313" key="6">
    <source>
        <dbReference type="EMBL" id="QFJ54571.1"/>
    </source>
</evidence>
<feature type="domain" description="Helicase ATP-binding" evidence="4">
    <location>
        <begin position="781"/>
        <end position="945"/>
    </location>
</feature>
<dbReference type="GO" id="GO:0008270">
    <property type="term" value="F:zinc ion binding"/>
    <property type="evidence" value="ECO:0007669"/>
    <property type="project" value="UniProtKB-KW"/>
</dbReference>
<dbReference type="Pfam" id="PF04434">
    <property type="entry name" value="SWIM"/>
    <property type="match status" value="1"/>
</dbReference>
<dbReference type="InterPro" id="IPR007527">
    <property type="entry name" value="Znf_SWIM"/>
</dbReference>
<organism evidence="6 7">
    <name type="scientific">Pseudobutyrivibrio xylanivorans</name>
    <dbReference type="NCBI Taxonomy" id="185007"/>
    <lineage>
        <taxon>Bacteria</taxon>
        <taxon>Bacillati</taxon>
        <taxon>Bacillota</taxon>
        <taxon>Clostridia</taxon>
        <taxon>Lachnospirales</taxon>
        <taxon>Lachnospiraceae</taxon>
        <taxon>Pseudobutyrivibrio</taxon>
    </lineage>
</organism>
<dbReference type="CDD" id="cd18793">
    <property type="entry name" value="SF2_C_SNF"/>
    <property type="match status" value="1"/>
</dbReference>
<keyword evidence="2" id="KW-0479">Metal-binding</keyword>
<dbReference type="InterPro" id="IPR001650">
    <property type="entry name" value="Helicase_C-like"/>
</dbReference>
<reference evidence="7" key="1">
    <citation type="submission" date="2019-08" db="EMBL/GenBank/DDBJ databases">
        <title>Complete Genome Sequence of the Polysaccharide-Degrading Rumen Bacterium Pseudobutyrivibrio xylanivorans MA3014.</title>
        <authorList>
            <person name="Palevich N."/>
            <person name="Maclean P.H."/>
            <person name="Kelly W.J."/>
            <person name="Leahy S.C."/>
            <person name="Rakonjac J."/>
            <person name="Attwood G.T."/>
        </authorList>
    </citation>
    <scope>NUCLEOTIDE SEQUENCE [LARGE SCALE GENOMIC DNA]</scope>
    <source>
        <strain evidence="7">MA3014</strain>
    </source>
</reference>
<dbReference type="InterPro" id="IPR038718">
    <property type="entry name" value="SNF2-like_sf"/>
</dbReference>
<proteinExistence type="predicted"/>
<dbReference type="InterPro" id="IPR049730">
    <property type="entry name" value="SNF2/RAD54-like_C"/>
</dbReference>
<keyword evidence="2" id="KW-0862">Zinc</keyword>
<dbReference type="OrthoDB" id="9760715at2"/>
<dbReference type="Proteomes" id="UP000327030">
    <property type="component" value="Chromosome 1"/>
</dbReference>
<dbReference type="GO" id="GO:0005524">
    <property type="term" value="F:ATP binding"/>
    <property type="evidence" value="ECO:0007669"/>
    <property type="project" value="InterPro"/>
</dbReference>
<evidence type="ECO:0000259" key="3">
    <source>
        <dbReference type="PROSITE" id="PS50966"/>
    </source>
</evidence>
<evidence type="ECO:0000259" key="5">
    <source>
        <dbReference type="PROSITE" id="PS51194"/>
    </source>
</evidence>
<evidence type="ECO:0000256" key="2">
    <source>
        <dbReference type="PROSITE-ProRule" id="PRU00325"/>
    </source>
</evidence>
<evidence type="ECO:0008006" key="8">
    <source>
        <dbReference type="Google" id="ProtNLM"/>
    </source>
</evidence>
<dbReference type="CDD" id="cd18012">
    <property type="entry name" value="DEXQc_arch_SWI2_SNF2"/>
    <property type="match status" value="1"/>
</dbReference>
<dbReference type="PROSITE" id="PS51192">
    <property type="entry name" value="HELICASE_ATP_BIND_1"/>
    <property type="match status" value="1"/>
</dbReference>
<dbReference type="Pfam" id="PF08455">
    <property type="entry name" value="SNF2_assoc"/>
    <property type="match status" value="1"/>
</dbReference>
<dbReference type="Gene3D" id="3.40.50.10810">
    <property type="entry name" value="Tandem AAA-ATPase domain"/>
    <property type="match status" value="1"/>
</dbReference>
<dbReference type="GO" id="GO:0016787">
    <property type="term" value="F:hydrolase activity"/>
    <property type="evidence" value="ECO:0007669"/>
    <property type="project" value="UniProtKB-KW"/>
</dbReference>
<sequence>MSKDWKSWFDPTILKRGKDYYDKGRVMELKKTAGGYQVFVLGSSLYTVRIALDGSDVIAASCNCPHALKGFRCKHQAAALIKYSHQKEELLLEQTTETDAKKLNAAMRERLLGEVNDDYQTLDMDKLESSLFINEREKYEALRAVDKGDVVSFEFKPESTALGSEPYILVKGMVKDADDADMSKPVSFHVFTNHFSTFRCDCRKCNPYSLGVSRINQSGCKHARALFFAAYKELKHQTFIDDTTPDTLRLIKKYQNTRANTVAQNITKSLNNSISLQPRLKEAYGELELSFKIGESKMYVVKDITLLDRMVRTGGTMAFGKNTILKLNRENFTRESQPYLDFIANAITRVNDSLDLIYGDEGYSYRRDYYESAYFYKNSMSLEGKLLDEFYDTFCHSGMDFEGERKGVIYFQDKNLKAEMHIKPKYDSTGTRFTGVRAQVEFPDIYEGATHSYFIEGDKFCRMSAECSKKLAPLMAESAGEPLTMNVGMNYLSDFYHTFIPEISDYVKIVEEGTDEISKFLTEDVEFTFFLDAENGNVTCQVKATYGKQEYNAMDCYELNFADAGQVERERIVIKEQEILNAVAGYLPFADKEKGYFHCDKDEDLIYNFMVSGVAELAKLGEVQVTDAFQHINVFRETKLSVGVSLSKGMLDLQVTSDEISREELLEILASYRAKKKYHRLRDDSFVDLNDEALATLDEMLATLQITEKDFLKDNMHVPVYRSLYLDKLLEENEGVYEDRDEHFKDLVKGFKTVKDAEFKVPANLSKTMRNYQKTGFKWISTLEKYGFGGILCDDMGLGKTLQTISFLLKHYTSPEVVEELPSLVVCPASLVYNWLDEFSKFAPELNAVAVVGTIAEREEIINDAEKYDVLVTSYDLLKRDVALYEEHDFYYEVIDEAQYIKNHTTAAAKSVKVISSRRRLALTGTPIENRLSELWSIFDFLMPGFLYKYEQFRRQFETPIVKYEDKNASERLKKMVSPFLLRRLKENVLKELPEKLEKEQVVVLDKEQRTLYDAQVAHLKQLIEEAHREHNFEKVKLKIFSEMTRLRQICCDPRLFIDNYKGESAKREACMDLVERAIESGHRMLIFSQFTTMLDLLKKDLDKAGIPYFEITGSTKKEDRLDLVNRFNEGENNVFLISLKAGGTGLNLIGADVVIHYDPWWNLAAQNQATDRAHRIGQKKTVTVYKLITKGTIEEKIVELQNSKSDLADEILSGETNVISKMTESDFIELLG</sequence>
<dbReference type="PROSITE" id="PS51194">
    <property type="entry name" value="HELICASE_CTER"/>
    <property type="match status" value="1"/>
</dbReference>
<dbReference type="SUPFAM" id="SSF52540">
    <property type="entry name" value="P-loop containing nucleoside triphosphate hydrolases"/>
    <property type="match status" value="2"/>
</dbReference>
<dbReference type="Pfam" id="PF00271">
    <property type="entry name" value="Helicase_C"/>
    <property type="match status" value="1"/>
</dbReference>
<feature type="domain" description="SWIM-type" evidence="3">
    <location>
        <begin position="46"/>
        <end position="84"/>
    </location>
</feature>
<dbReference type="InterPro" id="IPR000330">
    <property type="entry name" value="SNF2_N"/>
</dbReference>
<dbReference type="PANTHER" id="PTHR10799">
    <property type="entry name" value="SNF2/RAD54 HELICASE FAMILY"/>
    <property type="match status" value="1"/>
</dbReference>
<dbReference type="RefSeq" id="WP_151623058.1">
    <property type="nucleotide sequence ID" value="NZ_CP043028.1"/>
</dbReference>
<protein>
    <recommendedName>
        <fullName evidence="8">Superfamily II DNA or RNA helicase, SNF2 family</fullName>
    </recommendedName>
</protein>
<evidence type="ECO:0000256" key="1">
    <source>
        <dbReference type="ARBA" id="ARBA00022801"/>
    </source>
</evidence>
<evidence type="ECO:0000259" key="4">
    <source>
        <dbReference type="PROSITE" id="PS51192"/>
    </source>
</evidence>
<keyword evidence="2" id="KW-0863">Zinc-finger</keyword>
<gene>
    <name evidence="6" type="ORF">FXF36_06750</name>
</gene>
<dbReference type="InterPro" id="IPR027417">
    <property type="entry name" value="P-loop_NTPase"/>
</dbReference>
<dbReference type="Pfam" id="PF00176">
    <property type="entry name" value="SNF2-rel_dom"/>
    <property type="match status" value="1"/>
</dbReference>
<evidence type="ECO:0000313" key="7">
    <source>
        <dbReference type="Proteomes" id="UP000327030"/>
    </source>
</evidence>
<dbReference type="EMBL" id="CP043028">
    <property type="protein sequence ID" value="QFJ54571.1"/>
    <property type="molecule type" value="Genomic_DNA"/>
</dbReference>
<dbReference type="FunFam" id="3.40.50.300:FF:000533">
    <property type="entry name" value="Helicase, Snf2 family"/>
    <property type="match status" value="1"/>
</dbReference>
<feature type="domain" description="Helicase C-terminal" evidence="5">
    <location>
        <begin position="1073"/>
        <end position="1220"/>
    </location>
</feature>
<accession>A0A5P6VUT6</accession>
<dbReference type="AlphaFoldDB" id="A0A5P6VUT6"/>
<keyword evidence="1" id="KW-0378">Hydrolase</keyword>
<name>A0A5P6VUT6_PSEXY</name>
<dbReference type="FunFam" id="3.40.50.10810:FF:000054">
    <property type="entry name" value="Helicase, Snf2 family"/>
    <property type="match status" value="1"/>
</dbReference>
<dbReference type="PROSITE" id="PS50966">
    <property type="entry name" value="ZF_SWIM"/>
    <property type="match status" value="1"/>
</dbReference>